<accession>A0A4Y2DPV8</accession>
<evidence type="ECO:0000313" key="2">
    <source>
        <dbReference type="EMBL" id="GBM18791.1"/>
    </source>
</evidence>
<dbReference type="AlphaFoldDB" id="A0A4Y2DPV8"/>
<reference evidence="2 3" key="1">
    <citation type="journal article" date="2019" name="Sci. Rep.">
        <title>Orb-weaving spider Araneus ventricosus genome elucidates the spidroin gene catalogue.</title>
        <authorList>
            <person name="Kono N."/>
            <person name="Nakamura H."/>
            <person name="Ohtoshi R."/>
            <person name="Moran D.A.P."/>
            <person name="Shinohara A."/>
            <person name="Yoshida Y."/>
            <person name="Fujiwara M."/>
            <person name="Mori M."/>
            <person name="Tomita M."/>
            <person name="Arakawa K."/>
        </authorList>
    </citation>
    <scope>NUCLEOTIDE SEQUENCE [LARGE SCALE GENOMIC DNA]</scope>
</reference>
<dbReference type="EMBL" id="BGPR01000411">
    <property type="protein sequence ID" value="GBM18791.1"/>
    <property type="molecule type" value="Genomic_DNA"/>
</dbReference>
<comment type="caution">
    <text evidence="2">The sequence shown here is derived from an EMBL/GenBank/DDBJ whole genome shotgun (WGS) entry which is preliminary data.</text>
</comment>
<keyword evidence="3" id="KW-1185">Reference proteome</keyword>
<sequence length="91" mass="10416">MGNCSKNPRWWFGSSPAFYFKNDPGRTSVHPNKNILHDLDMSTIQNFFSKLAINFVNNIDNHSNPAIRSIPNYDPTLPKKNRAPRTLTAQQ</sequence>
<dbReference type="OrthoDB" id="412981at2759"/>
<proteinExistence type="predicted"/>
<evidence type="ECO:0000256" key="1">
    <source>
        <dbReference type="SAM" id="MobiDB-lite"/>
    </source>
</evidence>
<name>A0A4Y2DPV8_ARAVE</name>
<dbReference type="Proteomes" id="UP000499080">
    <property type="component" value="Unassembled WGS sequence"/>
</dbReference>
<gene>
    <name evidence="2" type="ORF">AVEN_30196_1</name>
</gene>
<evidence type="ECO:0000313" key="3">
    <source>
        <dbReference type="Proteomes" id="UP000499080"/>
    </source>
</evidence>
<organism evidence="2 3">
    <name type="scientific">Araneus ventricosus</name>
    <name type="common">Orbweaver spider</name>
    <name type="synonym">Epeira ventricosa</name>
    <dbReference type="NCBI Taxonomy" id="182803"/>
    <lineage>
        <taxon>Eukaryota</taxon>
        <taxon>Metazoa</taxon>
        <taxon>Ecdysozoa</taxon>
        <taxon>Arthropoda</taxon>
        <taxon>Chelicerata</taxon>
        <taxon>Arachnida</taxon>
        <taxon>Araneae</taxon>
        <taxon>Araneomorphae</taxon>
        <taxon>Entelegynae</taxon>
        <taxon>Araneoidea</taxon>
        <taxon>Araneidae</taxon>
        <taxon>Araneus</taxon>
    </lineage>
</organism>
<feature type="region of interest" description="Disordered" evidence="1">
    <location>
        <begin position="66"/>
        <end position="91"/>
    </location>
</feature>
<protein>
    <submittedName>
        <fullName evidence="2">Uncharacterized protein</fullName>
    </submittedName>
</protein>